<evidence type="ECO:0000256" key="7">
    <source>
        <dbReference type="SAM" id="Coils"/>
    </source>
</evidence>
<dbReference type="Proteomes" id="UP000001935">
    <property type="component" value="Chromosome"/>
</dbReference>
<comment type="similarity">
    <text evidence="2 6">Belongs to the band 7/mec-2 family. HflK subfamily.</text>
</comment>
<evidence type="ECO:0000256" key="3">
    <source>
        <dbReference type="ARBA" id="ARBA00022692"/>
    </source>
</evidence>
<feature type="region of interest" description="Disordered" evidence="8">
    <location>
        <begin position="357"/>
        <end position="378"/>
    </location>
</feature>
<evidence type="ECO:0000313" key="10">
    <source>
        <dbReference type="EMBL" id="ABC83288.1"/>
    </source>
</evidence>
<dbReference type="InterPro" id="IPR050710">
    <property type="entry name" value="Band7/mec-2_domain"/>
</dbReference>
<accession>Q2IFC9</accession>
<evidence type="ECO:0000256" key="2">
    <source>
        <dbReference type="ARBA" id="ARBA00006971"/>
    </source>
</evidence>
<keyword evidence="7" id="KW-0175">Coiled coil</keyword>
<evidence type="ECO:0000256" key="6">
    <source>
        <dbReference type="RuleBase" id="RU364113"/>
    </source>
</evidence>
<comment type="function">
    <text evidence="6">HflC and HflK could encode or regulate a protease.</text>
</comment>
<evidence type="ECO:0000256" key="4">
    <source>
        <dbReference type="ARBA" id="ARBA00022989"/>
    </source>
</evidence>
<gene>
    <name evidence="10" type="ordered locus">Adeh_3522</name>
</gene>
<organism evidence="10 11">
    <name type="scientific">Anaeromyxobacter dehalogenans (strain 2CP-C)</name>
    <dbReference type="NCBI Taxonomy" id="290397"/>
    <lineage>
        <taxon>Bacteria</taxon>
        <taxon>Pseudomonadati</taxon>
        <taxon>Myxococcota</taxon>
        <taxon>Myxococcia</taxon>
        <taxon>Myxococcales</taxon>
        <taxon>Cystobacterineae</taxon>
        <taxon>Anaeromyxobacteraceae</taxon>
        <taxon>Anaeromyxobacter</taxon>
    </lineage>
</organism>
<dbReference type="InterPro" id="IPR010201">
    <property type="entry name" value="HflK"/>
</dbReference>
<feature type="compositionally biased region" description="Low complexity" evidence="8">
    <location>
        <begin position="361"/>
        <end position="372"/>
    </location>
</feature>
<dbReference type="EMBL" id="CP000251">
    <property type="protein sequence ID" value="ABC83288.1"/>
    <property type="molecule type" value="Genomic_DNA"/>
</dbReference>
<evidence type="ECO:0000313" key="11">
    <source>
        <dbReference type="Proteomes" id="UP000001935"/>
    </source>
</evidence>
<dbReference type="InterPro" id="IPR036013">
    <property type="entry name" value="Band_7/SPFH_dom_sf"/>
</dbReference>
<dbReference type="SMART" id="SM00244">
    <property type="entry name" value="PHB"/>
    <property type="match status" value="1"/>
</dbReference>
<dbReference type="InterPro" id="IPR001107">
    <property type="entry name" value="Band_7"/>
</dbReference>
<name>Q2IFC9_ANADE</name>
<feature type="domain" description="Band 7" evidence="9">
    <location>
        <begin position="74"/>
        <end position="257"/>
    </location>
</feature>
<keyword evidence="4" id="KW-1133">Transmembrane helix</keyword>
<evidence type="ECO:0000256" key="1">
    <source>
        <dbReference type="ARBA" id="ARBA00004167"/>
    </source>
</evidence>
<evidence type="ECO:0000256" key="8">
    <source>
        <dbReference type="SAM" id="MobiDB-lite"/>
    </source>
</evidence>
<dbReference type="Pfam" id="PF01145">
    <property type="entry name" value="Band_7"/>
    <property type="match status" value="1"/>
</dbReference>
<evidence type="ECO:0000256" key="5">
    <source>
        <dbReference type="ARBA" id="ARBA00023136"/>
    </source>
</evidence>
<keyword evidence="5" id="KW-0472">Membrane</keyword>
<dbReference type="GO" id="GO:0008233">
    <property type="term" value="F:peptidase activity"/>
    <property type="evidence" value="ECO:0007669"/>
    <property type="project" value="UniProtKB-KW"/>
</dbReference>
<sequence length="378" mass="42346">MNSGGLPRLTERAPSRLAFWRESGQARWMESTPHVVGGPPKPKPGDFWRRAWSGLDGRLPLVVAALVVLVGVTTSYVQIEPDEVGVILRLGRFIGTVEPGPHFRIPFGIDRITKVPVQRQLKAEFGFRTEHVDGPTTYQPDKPDLARESLMLTGDLNVAVVEWIVQYKIKDPYQYLFKVKNVEAMLRDISEASMRAVVGDHSVNEVLTTGRQRVASEAKALLQGLADRYETGVDIQQVVLQDVNPPDPVKPSFNEVNQAFQEKERAINEAYAELNREIPRARGEAEETLRAAEGYAIERVNRARGEADRFVRIHEEYRKAPDVTRRRMYLETLAEVLQRTRQKVVVDESHKGVTPMLWMDGAGAPPAAGAAAKAKEQP</sequence>
<dbReference type="PANTHER" id="PTHR43327">
    <property type="entry name" value="STOMATIN-LIKE PROTEIN 2, MITOCHONDRIAL"/>
    <property type="match status" value="1"/>
</dbReference>
<dbReference type="CDD" id="cd03404">
    <property type="entry name" value="SPFH_HflK"/>
    <property type="match status" value="1"/>
</dbReference>
<evidence type="ECO:0000259" key="9">
    <source>
        <dbReference type="SMART" id="SM00244"/>
    </source>
</evidence>
<keyword evidence="10" id="KW-0378">Hydrolase</keyword>
<keyword evidence="3" id="KW-0812">Transmembrane</keyword>
<dbReference type="SUPFAM" id="SSF117892">
    <property type="entry name" value="Band 7/SPFH domain"/>
    <property type="match status" value="1"/>
</dbReference>
<dbReference type="GO" id="GO:0006508">
    <property type="term" value="P:proteolysis"/>
    <property type="evidence" value="ECO:0007669"/>
    <property type="project" value="UniProtKB-KW"/>
</dbReference>
<protein>
    <recommendedName>
        <fullName evidence="6">Protein HflK</fullName>
    </recommendedName>
</protein>
<dbReference type="STRING" id="290397.Adeh_3522"/>
<dbReference type="PANTHER" id="PTHR43327:SF2">
    <property type="entry name" value="MODULATOR OF FTSH PROTEASE HFLK"/>
    <property type="match status" value="1"/>
</dbReference>
<feature type="coiled-coil region" evidence="7">
    <location>
        <begin position="253"/>
        <end position="291"/>
    </location>
</feature>
<keyword evidence="10" id="KW-0645">Protease</keyword>
<dbReference type="Gene3D" id="3.30.479.30">
    <property type="entry name" value="Band 7 domain"/>
    <property type="match status" value="1"/>
</dbReference>
<dbReference type="GO" id="GO:0016020">
    <property type="term" value="C:membrane"/>
    <property type="evidence" value="ECO:0007669"/>
    <property type="project" value="UniProtKB-SubCell"/>
</dbReference>
<dbReference type="AlphaFoldDB" id="Q2IFC9"/>
<dbReference type="eggNOG" id="COG0330">
    <property type="taxonomic scope" value="Bacteria"/>
</dbReference>
<comment type="subunit">
    <text evidence="6">HflC and HflK may interact to form a multimeric complex.</text>
</comment>
<dbReference type="HOGENOM" id="CLU_039173_0_0_7"/>
<reference evidence="10" key="1">
    <citation type="submission" date="2006-01" db="EMBL/GenBank/DDBJ databases">
        <title>Complete sequence of Anaeromyxobacter dehalogenans 2CP-C.</title>
        <authorList>
            <consortium name="US DOE Joint Genome Institute"/>
            <person name="Copeland A."/>
            <person name="Lucas S."/>
            <person name="Lapidus A."/>
            <person name="Barry K."/>
            <person name="Detter J.C."/>
            <person name="Glavina T."/>
            <person name="Hammon N."/>
            <person name="Israni S."/>
            <person name="Pitluck S."/>
            <person name="Brettin T."/>
            <person name="Bruce D."/>
            <person name="Han C."/>
            <person name="Tapia R."/>
            <person name="Gilna P."/>
            <person name="Kiss H."/>
            <person name="Schmutz J."/>
            <person name="Larimer F."/>
            <person name="Land M."/>
            <person name="Kyrpides N."/>
            <person name="Anderson I."/>
            <person name="Sanford R.A."/>
            <person name="Ritalahti K.M."/>
            <person name="Thomas H.S."/>
            <person name="Kirby J.R."/>
            <person name="Zhulin I.B."/>
            <person name="Loeffler F.E."/>
            <person name="Richardson P."/>
        </authorList>
    </citation>
    <scope>NUCLEOTIDE SEQUENCE</scope>
    <source>
        <strain evidence="10">2CP-C</strain>
    </source>
</reference>
<comment type="subcellular location">
    <subcellularLocation>
        <location evidence="1">Membrane</location>
        <topology evidence="1">Single-pass membrane protein</topology>
    </subcellularLocation>
</comment>
<proteinExistence type="inferred from homology"/>
<dbReference type="NCBIfam" id="TIGR01933">
    <property type="entry name" value="hflK"/>
    <property type="match status" value="1"/>
</dbReference>
<dbReference type="KEGG" id="ade:Adeh_3522"/>